<dbReference type="PANTHER" id="PTHR46152:SF3">
    <property type="entry name" value="NF-KAPPA-B INHIBITOR-INTERACTING RAS-LIKE PROTEIN"/>
    <property type="match status" value="1"/>
</dbReference>
<dbReference type="CDD" id="cd00882">
    <property type="entry name" value="Ras_like_GTPase"/>
    <property type="match status" value="1"/>
</dbReference>
<dbReference type="SUPFAM" id="SSF52540">
    <property type="entry name" value="P-loop containing nucleoside triphosphate hydrolases"/>
    <property type="match status" value="1"/>
</dbReference>
<dbReference type="InterPro" id="IPR042227">
    <property type="entry name" value="KBRS"/>
</dbReference>
<dbReference type="SMART" id="SM00173">
    <property type="entry name" value="RAS"/>
    <property type="match status" value="1"/>
</dbReference>
<sequence length="193" mass="21844">MGKTTRVVVCGMKSVGKTAILEQAIYGNYTKDTFLQATIEDTYVSWIETERGIKEKVRFYDTSGFENVMQAKLPGQADAYVLVYDTSRPETFDCLVTLKKEIDRNKEKKESIVVLLGHNITQVECPIPLESPASKAAHWSVREKIRHFEVNALDRSTLFEPFVHLASRLNPPPNKSSFPQLSMVRKSVKTESS</sequence>
<keyword evidence="3" id="KW-0342">GTP-binding</keyword>
<accession>A0A1B6DQR9</accession>
<evidence type="ECO:0000256" key="1">
    <source>
        <dbReference type="ARBA" id="ARBA00008094"/>
    </source>
</evidence>
<dbReference type="GO" id="GO:0032484">
    <property type="term" value="P:Ral protein signal transduction"/>
    <property type="evidence" value="ECO:0007669"/>
    <property type="project" value="TreeGrafter"/>
</dbReference>
<evidence type="ECO:0000256" key="2">
    <source>
        <dbReference type="ARBA" id="ARBA00022741"/>
    </source>
</evidence>
<dbReference type="PROSITE" id="PS51419">
    <property type="entry name" value="RAB"/>
    <property type="match status" value="1"/>
</dbReference>
<dbReference type="SMART" id="SM00175">
    <property type="entry name" value="RAB"/>
    <property type="match status" value="1"/>
</dbReference>
<dbReference type="GO" id="GO:0032794">
    <property type="term" value="F:GTPase activating protein binding"/>
    <property type="evidence" value="ECO:0007669"/>
    <property type="project" value="TreeGrafter"/>
</dbReference>
<evidence type="ECO:0000256" key="3">
    <source>
        <dbReference type="ARBA" id="ARBA00023134"/>
    </source>
</evidence>
<evidence type="ECO:0008006" key="6">
    <source>
        <dbReference type="Google" id="ProtNLM"/>
    </source>
</evidence>
<gene>
    <name evidence="5" type="ORF">g.6425</name>
</gene>
<comment type="similarity">
    <text evidence="1">Belongs to the small GTPase superfamily. Ras family. KappaB-Ras subfamily.</text>
</comment>
<name>A0A1B6DQR9_9HEMI</name>
<dbReference type="GO" id="GO:0005525">
    <property type="term" value="F:GTP binding"/>
    <property type="evidence" value="ECO:0007669"/>
    <property type="project" value="UniProtKB-KW"/>
</dbReference>
<dbReference type="Gene3D" id="3.40.50.300">
    <property type="entry name" value="P-loop containing nucleotide triphosphate hydrolases"/>
    <property type="match status" value="1"/>
</dbReference>
<dbReference type="GO" id="GO:0043124">
    <property type="term" value="P:negative regulation of canonical NF-kappaB signal transduction"/>
    <property type="evidence" value="ECO:0007669"/>
    <property type="project" value="InterPro"/>
</dbReference>
<dbReference type="Pfam" id="PF00071">
    <property type="entry name" value="Ras"/>
    <property type="match status" value="1"/>
</dbReference>
<reference evidence="5" key="1">
    <citation type="submission" date="2015-12" db="EMBL/GenBank/DDBJ databases">
        <title>De novo transcriptome assembly of four potential Pierce s Disease insect vectors from Arizona vineyards.</title>
        <authorList>
            <person name="Tassone E.E."/>
        </authorList>
    </citation>
    <scope>NUCLEOTIDE SEQUENCE</scope>
</reference>
<dbReference type="GO" id="GO:0003924">
    <property type="term" value="F:GTPase activity"/>
    <property type="evidence" value="ECO:0007669"/>
    <property type="project" value="InterPro"/>
</dbReference>
<proteinExistence type="inferred from homology"/>
<dbReference type="EMBL" id="GEDC01009264">
    <property type="protein sequence ID" value="JAS28034.1"/>
    <property type="molecule type" value="Transcribed_RNA"/>
</dbReference>
<dbReference type="InterPro" id="IPR027417">
    <property type="entry name" value="P-loop_NTPase"/>
</dbReference>
<dbReference type="InterPro" id="IPR001806">
    <property type="entry name" value="Small_GTPase"/>
</dbReference>
<dbReference type="AlphaFoldDB" id="A0A1B6DQR9"/>
<protein>
    <recommendedName>
        <fullName evidence="6">NF-kappa-B inhibitor-interacting Ras-like protein</fullName>
    </recommendedName>
</protein>
<keyword evidence="2" id="KW-0547">Nucleotide-binding</keyword>
<evidence type="ECO:0000256" key="4">
    <source>
        <dbReference type="SAM" id="MobiDB-lite"/>
    </source>
</evidence>
<feature type="region of interest" description="Disordered" evidence="4">
    <location>
        <begin position="174"/>
        <end position="193"/>
    </location>
</feature>
<dbReference type="PANTHER" id="PTHR46152">
    <property type="entry name" value="NF-KAPPA-B INHIBITOR-INTERACTING RAS-LIKE PROTEIN"/>
    <property type="match status" value="1"/>
</dbReference>
<organism evidence="5">
    <name type="scientific">Clastoptera arizonana</name>
    <name type="common">Arizona spittle bug</name>
    <dbReference type="NCBI Taxonomy" id="38151"/>
    <lineage>
        <taxon>Eukaryota</taxon>
        <taxon>Metazoa</taxon>
        <taxon>Ecdysozoa</taxon>
        <taxon>Arthropoda</taxon>
        <taxon>Hexapoda</taxon>
        <taxon>Insecta</taxon>
        <taxon>Pterygota</taxon>
        <taxon>Neoptera</taxon>
        <taxon>Paraneoptera</taxon>
        <taxon>Hemiptera</taxon>
        <taxon>Auchenorrhyncha</taxon>
        <taxon>Cercopoidea</taxon>
        <taxon>Clastopteridae</taxon>
        <taxon>Clastoptera</taxon>
    </lineage>
</organism>
<evidence type="ECO:0000313" key="5">
    <source>
        <dbReference type="EMBL" id="JAS28034.1"/>
    </source>
</evidence>